<sequence>MCMTLYEPYNDVSSDSESFIIPNLPGQIKMTMMQLPPSIKCKEKTGMVKFVEEAEMRSYGVVVNSFYELEKVYADHFRKVLGRKAWHIGPSFLCNKGIEEKAHRGREASIDEHGCVKWLDTKKLNSVVYVCFGSEINMSDSQFRDIAMDLEASGRQFIWVVRKSKKEGLEWLPNGFEKRMELLEAVTAGFLMVTWPNGADQFYNEQLVTEVLSIGVPVGATKWVRLEGDNITWDALEKAVKRIMTGEEAMEMRNRTKVLAQLARRAMKEGGSSSSEMNALIEELNSLSH</sequence>
<organism evidence="4 5">
    <name type="scientific">Psophocarpus tetragonolobus</name>
    <name type="common">Winged bean</name>
    <name type="synonym">Dolichos tetragonolobus</name>
    <dbReference type="NCBI Taxonomy" id="3891"/>
    <lineage>
        <taxon>Eukaryota</taxon>
        <taxon>Viridiplantae</taxon>
        <taxon>Streptophyta</taxon>
        <taxon>Embryophyta</taxon>
        <taxon>Tracheophyta</taxon>
        <taxon>Spermatophyta</taxon>
        <taxon>Magnoliopsida</taxon>
        <taxon>eudicotyledons</taxon>
        <taxon>Gunneridae</taxon>
        <taxon>Pentapetalae</taxon>
        <taxon>rosids</taxon>
        <taxon>fabids</taxon>
        <taxon>Fabales</taxon>
        <taxon>Fabaceae</taxon>
        <taxon>Papilionoideae</taxon>
        <taxon>50 kb inversion clade</taxon>
        <taxon>NPAAA clade</taxon>
        <taxon>indigoferoid/millettioid clade</taxon>
        <taxon>Phaseoleae</taxon>
        <taxon>Psophocarpus</taxon>
    </lineage>
</organism>
<keyword evidence="5" id="KW-1185">Reference proteome</keyword>
<dbReference type="Proteomes" id="UP001386955">
    <property type="component" value="Unassembled WGS sequence"/>
</dbReference>
<comment type="similarity">
    <text evidence="1">Belongs to the UDP-glycosyltransferase family.</text>
</comment>
<evidence type="ECO:0000256" key="2">
    <source>
        <dbReference type="ARBA" id="ARBA00022676"/>
    </source>
</evidence>
<dbReference type="PANTHER" id="PTHR48047">
    <property type="entry name" value="GLYCOSYLTRANSFERASE"/>
    <property type="match status" value="1"/>
</dbReference>
<evidence type="ECO:0000313" key="4">
    <source>
        <dbReference type="EMBL" id="KAK7379902.1"/>
    </source>
</evidence>
<comment type="caution">
    <text evidence="4">The sequence shown here is derived from an EMBL/GenBank/DDBJ whole genome shotgun (WGS) entry which is preliminary data.</text>
</comment>
<name>A0AAN9NW24_PSOTE</name>
<keyword evidence="3" id="KW-0808">Transferase</keyword>
<proteinExistence type="inferred from homology"/>
<keyword evidence="2" id="KW-0328">Glycosyltransferase</keyword>
<reference evidence="4 5" key="1">
    <citation type="submission" date="2024-01" db="EMBL/GenBank/DDBJ databases">
        <title>The genomes of 5 underutilized Papilionoideae crops provide insights into root nodulation and disease resistanc.</title>
        <authorList>
            <person name="Jiang F."/>
        </authorList>
    </citation>
    <scope>NUCLEOTIDE SEQUENCE [LARGE SCALE GENOMIC DNA]</scope>
    <source>
        <strain evidence="4">DUOXIRENSHENG_FW03</strain>
        <tissue evidence="4">Leaves</tissue>
    </source>
</reference>
<evidence type="ECO:0000256" key="1">
    <source>
        <dbReference type="ARBA" id="ARBA00009995"/>
    </source>
</evidence>
<dbReference type="GO" id="GO:0035251">
    <property type="term" value="F:UDP-glucosyltransferase activity"/>
    <property type="evidence" value="ECO:0007669"/>
    <property type="project" value="TreeGrafter"/>
</dbReference>
<dbReference type="InterPro" id="IPR002213">
    <property type="entry name" value="UDP_glucos_trans"/>
</dbReference>
<dbReference type="CDD" id="cd03784">
    <property type="entry name" value="GT1_Gtf-like"/>
    <property type="match status" value="1"/>
</dbReference>
<dbReference type="SUPFAM" id="SSF53756">
    <property type="entry name" value="UDP-Glycosyltransferase/glycogen phosphorylase"/>
    <property type="match status" value="1"/>
</dbReference>
<dbReference type="EMBL" id="JAYMYS010000010">
    <property type="protein sequence ID" value="KAK7379902.1"/>
    <property type="molecule type" value="Genomic_DNA"/>
</dbReference>
<evidence type="ECO:0000256" key="3">
    <source>
        <dbReference type="ARBA" id="ARBA00022679"/>
    </source>
</evidence>
<evidence type="ECO:0000313" key="5">
    <source>
        <dbReference type="Proteomes" id="UP001386955"/>
    </source>
</evidence>
<dbReference type="Gene3D" id="3.40.50.2000">
    <property type="entry name" value="Glycogen Phosphorylase B"/>
    <property type="match status" value="4"/>
</dbReference>
<accession>A0AAN9NW24</accession>
<dbReference type="AlphaFoldDB" id="A0AAN9NW24"/>
<dbReference type="PANTHER" id="PTHR48047:SF45">
    <property type="entry name" value="SCOPOLETIN GLUCOSYLTRANSFERASE-LIKE"/>
    <property type="match status" value="1"/>
</dbReference>
<gene>
    <name evidence="4" type="ORF">VNO78_34178</name>
</gene>
<protein>
    <submittedName>
        <fullName evidence="4">Uncharacterized protein</fullName>
    </submittedName>
</protein>